<dbReference type="AlphaFoldDB" id="A0A1I8H2Y2"/>
<keyword evidence="7" id="KW-1185">Reference proteome</keyword>
<keyword evidence="1" id="KW-0479">Metal-binding</keyword>
<sequence>MFGFAAVKYVFCKMRKQCAAYGCPNYSYCCPPETRFHSFPSNRARCEDWACCIFRADLLGKKYEHKWATAVVCSQHFADHMYMCPKDRHEPHSRLVWNAHPTLKLYKDMAQEQKTARLQSQEPVSQKSYIYPRLKLKRKQKFCG</sequence>
<dbReference type="Pfam" id="PF05485">
    <property type="entry name" value="THAP"/>
    <property type="match status" value="1"/>
</dbReference>
<evidence type="ECO:0000313" key="7">
    <source>
        <dbReference type="Proteomes" id="UP000095280"/>
    </source>
</evidence>
<keyword evidence="4 5" id="KW-0238">DNA-binding</keyword>
<keyword evidence="2 5" id="KW-0863">Zinc-finger</keyword>
<accession>A0A1I8H2Y2</accession>
<evidence type="ECO:0000256" key="1">
    <source>
        <dbReference type="ARBA" id="ARBA00022723"/>
    </source>
</evidence>
<keyword evidence="3" id="KW-0862">Zinc</keyword>
<evidence type="ECO:0000313" key="8">
    <source>
        <dbReference type="WBParaSite" id="maker-uti_cns_0004194-snap-gene-0.1-mRNA-1"/>
    </source>
</evidence>
<feature type="domain" description="THAP-type" evidence="6">
    <location>
        <begin position="14"/>
        <end position="104"/>
    </location>
</feature>
<evidence type="ECO:0000256" key="2">
    <source>
        <dbReference type="ARBA" id="ARBA00022771"/>
    </source>
</evidence>
<evidence type="ECO:0000256" key="5">
    <source>
        <dbReference type="PROSITE-ProRule" id="PRU00309"/>
    </source>
</evidence>
<organism evidence="7 8">
    <name type="scientific">Macrostomum lignano</name>
    <dbReference type="NCBI Taxonomy" id="282301"/>
    <lineage>
        <taxon>Eukaryota</taxon>
        <taxon>Metazoa</taxon>
        <taxon>Spiralia</taxon>
        <taxon>Lophotrochozoa</taxon>
        <taxon>Platyhelminthes</taxon>
        <taxon>Rhabditophora</taxon>
        <taxon>Macrostomorpha</taxon>
        <taxon>Macrostomida</taxon>
        <taxon>Macrostomidae</taxon>
        <taxon>Macrostomum</taxon>
    </lineage>
</organism>
<dbReference type="SMART" id="SM00980">
    <property type="entry name" value="THAP"/>
    <property type="match status" value="1"/>
</dbReference>
<proteinExistence type="predicted"/>
<dbReference type="Proteomes" id="UP000095280">
    <property type="component" value="Unplaced"/>
</dbReference>
<evidence type="ECO:0000256" key="4">
    <source>
        <dbReference type="ARBA" id="ARBA00023125"/>
    </source>
</evidence>
<dbReference type="GO" id="GO:0003677">
    <property type="term" value="F:DNA binding"/>
    <property type="evidence" value="ECO:0007669"/>
    <property type="project" value="UniProtKB-UniRule"/>
</dbReference>
<name>A0A1I8H2Y2_9PLAT</name>
<dbReference type="SUPFAM" id="SSF57716">
    <property type="entry name" value="Glucocorticoid receptor-like (DNA-binding domain)"/>
    <property type="match status" value="1"/>
</dbReference>
<dbReference type="InterPro" id="IPR006612">
    <property type="entry name" value="THAP_Znf"/>
</dbReference>
<dbReference type="PROSITE" id="PS50950">
    <property type="entry name" value="ZF_THAP"/>
    <property type="match status" value="1"/>
</dbReference>
<evidence type="ECO:0000256" key="3">
    <source>
        <dbReference type="ARBA" id="ARBA00022833"/>
    </source>
</evidence>
<evidence type="ECO:0000259" key="6">
    <source>
        <dbReference type="PROSITE" id="PS50950"/>
    </source>
</evidence>
<protein>
    <submittedName>
        <fullName evidence="8">THAP-type domain-containing protein</fullName>
    </submittedName>
</protein>
<reference evidence="8" key="1">
    <citation type="submission" date="2016-11" db="UniProtKB">
        <authorList>
            <consortium name="WormBaseParasite"/>
        </authorList>
    </citation>
    <scope>IDENTIFICATION</scope>
</reference>
<dbReference type="GO" id="GO:0008270">
    <property type="term" value="F:zinc ion binding"/>
    <property type="evidence" value="ECO:0007669"/>
    <property type="project" value="UniProtKB-KW"/>
</dbReference>
<dbReference type="WBParaSite" id="maker-uti_cns_0004194-snap-gene-0.1-mRNA-1">
    <property type="protein sequence ID" value="maker-uti_cns_0004194-snap-gene-0.1-mRNA-1"/>
    <property type="gene ID" value="maker-uti_cns_0004194-snap-gene-0.1"/>
</dbReference>